<dbReference type="CDD" id="cd17536">
    <property type="entry name" value="REC_YesN-like"/>
    <property type="match status" value="1"/>
</dbReference>
<dbReference type="Proteomes" id="UP000473278">
    <property type="component" value="Unassembled WGS sequence"/>
</dbReference>
<dbReference type="AlphaFoldDB" id="A0A6M1SXB1"/>
<dbReference type="RefSeq" id="WP_165139320.1">
    <property type="nucleotide sequence ID" value="NZ_JAALLT010000001.1"/>
</dbReference>
<feature type="modified residue" description="4-aspartylphosphate" evidence="2">
    <location>
        <position position="58"/>
    </location>
</feature>
<reference evidence="4 5" key="1">
    <citation type="submission" date="2020-02" db="EMBL/GenBank/DDBJ databases">
        <title>Balneolaceae bacterium YR4-1, complete genome.</title>
        <authorList>
            <person name="Li Y."/>
            <person name="Wu S."/>
        </authorList>
    </citation>
    <scope>NUCLEOTIDE SEQUENCE [LARGE SCALE GENOMIC DNA]</scope>
    <source>
        <strain evidence="4 5">YR4-1</strain>
    </source>
</reference>
<dbReference type="PANTHER" id="PTHR44591:SF3">
    <property type="entry name" value="RESPONSE REGULATORY DOMAIN-CONTAINING PROTEIN"/>
    <property type="match status" value="1"/>
</dbReference>
<dbReference type="PANTHER" id="PTHR44591">
    <property type="entry name" value="STRESS RESPONSE REGULATOR PROTEIN 1"/>
    <property type="match status" value="1"/>
</dbReference>
<dbReference type="Gene3D" id="3.40.50.2300">
    <property type="match status" value="1"/>
</dbReference>
<dbReference type="InterPro" id="IPR011006">
    <property type="entry name" value="CheY-like_superfamily"/>
</dbReference>
<proteinExistence type="predicted"/>
<name>A0A6M1SXB1_9BACT</name>
<sequence length="130" mass="15237">MKFLVVDDEKDVEMLFRQKFRKEIRNKQLELLFAFSGEEALEILESKTPPDVMYIFSDINMPGMSGIELLQHVKKHYPDIKVSMISAYGDSENYNRAIDSGAKEFFTKPINFETLKEEVQKEYNNSKDEQ</sequence>
<evidence type="ECO:0000313" key="4">
    <source>
        <dbReference type="EMBL" id="NGP75744.1"/>
    </source>
</evidence>
<evidence type="ECO:0000256" key="1">
    <source>
        <dbReference type="ARBA" id="ARBA00022553"/>
    </source>
</evidence>
<organism evidence="4 5">
    <name type="scientific">Halalkalibaculum roseum</name>
    <dbReference type="NCBI Taxonomy" id="2709311"/>
    <lineage>
        <taxon>Bacteria</taxon>
        <taxon>Pseudomonadati</taxon>
        <taxon>Balneolota</taxon>
        <taxon>Balneolia</taxon>
        <taxon>Balneolales</taxon>
        <taxon>Balneolaceae</taxon>
        <taxon>Halalkalibaculum</taxon>
    </lineage>
</organism>
<dbReference type="InterPro" id="IPR001789">
    <property type="entry name" value="Sig_transdc_resp-reg_receiver"/>
</dbReference>
<comment type="caution">
    <text evidence="4">The sequence shown here is derived from an EMBL/GenBank/DDBJ whole genome shotgun (WGS) entry which is preliminary data.</text>
</comment>
<evidence type="ECO:0000259" key="3">
    <source>
        <dbReference type="PROSITE" id="PS50110"/>
    </source>
</evidence>
<feature type="domain" description="Response regulatory" evidence="3">
    <location>
        <begin position="2"/>
        <end position="123"/>
    </location>
</feature>
<gene>
    <name evidence="4" type="ORF">G3570_03815</name>
</gene>
<evidence type="ECO:0000256" key="2">
    <source>
        <dbReference type="PROSITE-ProRule" id="PRU00169"/>
    </source>
</evidence>
<dbReference type="PROSITE" id="PS50110">
    <property type="entry name" value="RESPONSE_REGULATORY"/>
    <property type="match status" value="1"/>
</dbReference>
<dbReference type="EMBL" id="JAALLT010000001">
    <property type="protein sequence ID" value="NGP75744.1"/>
    <property type="molecule type" value="Genomic_DNA"/>
</dbReference>
<dbReference type="SMART" id="SM00448">
    <property type="entry name" value="REC"/>
    <property type="match status" value="1"/>
</dbReference>
<keyword evidence="5" id="KW-1185">Reference proteome</keyword>
<dbReference type="Pfam" id="PF00072">
    <property type="entry name" value="Response_reg"/>
    <property type="match status" value="1"/>
</dbReference>
<dbReference type="GO" id="GO:0000160">
    <property type="term" value="P:phosphorelay signal transduction system"/>
    <property type="evidence" value="ECO:0007669"/>
    <property type="project" value="InterPro"/>
</dbReference>
<evidence type="ECO:0000313" key="5">
    <source>
        <dbReference type="Proteomes" id="UP000473278"/>
    </source>
</evidence>
<dbReference type="InterPro" id="IPR050595">
    <property type="entry name" value="Bact_response_regulator"/>
</dbReference>
<keyword evidence="1 2" id="KW-0597">Phosphoprotein</keyword>
<accession>A0A6M1SXB1</accession>
<dbReference type="SUPFAM" id="SSF52172">
    <property type="entry name" value="CheY-like"/>
    <property type="match status" value="1"/>
</dbReference>
<protein>
    <submittedName>
        <fullName evidence="4">Response regulator</fullName>
    </submittedName>
</protein>